<comment type="caution">
    <text evidence="6">The sequence shown here is derived from an EMBL/GenBank/DDBJ whole genome shotgun (WGS) entry which is preliminary data.</text>
</comment>
<dbReference type="Gene3D" id="2.40.30.170">
    <property type="match status" value="1"/>
</dbReference>
<dbReference type="PANTHER" id="PTHR32347">
    <property type="entry name" value="EFFLUX SYSTEM COMPONENT YKNX-RELATED"/>
    <property type="match status" value="1"/>
</dbReference>
<dbReference type="InterPro" id="IPR058624">
    <property type="entry name" value="MdtA-like_HH"/>
</dbReference>
<evidence type="ECO:0000259" key="5">
    <source>
        <dbReference type="Pfam" id="PF25989"/>
    </source>
</evidence>
<proteinExistence type="inferred from homology"/>
<dbReference type="Gene3D" id="2.40.50.100">
    <property type="match status" value="1"/>
</dbReference>
<dbReference type="NCBIfam" id="TIGR01730">
    <property type="entry name" value="RND_mfp"/>
    <property type="match status" value="1"/>
</dbReference>
<evidence type="ECO:0000256" key="3">
    <source>
        <dbReference type="ARBA" id="ARBA00023054"/>
    </source>
</evidence>
<dbReference type="Proteomes" id="UP000285961">
    <property type="component" value="Unassembled WGS sequence"/>
</dbReference>
<dbReference type="Gene3D" id="1.10.287.470">
    <property type="entry name" value="Helix hairpin bin"/>
    <property type="match status" value="1"/>
</dbReference>
<sequence>MQVTVEEDGKTRVVDRYVVAAPVSGFLRRIQLDEGDPVSDGTTLAVLEPLRPENLDPRARARAQADVKTAEAALQKAGKDMEAVSADHAYAQAEYRRMQQLSEEGIISRGELDRAEAEAQRAEAALKSGKFAIEVARHQLEAARTALTYTSEAQAAPSQAIEIDSPVEGRVFRVIRENEGVVGAGEFIIEIGDPSAIEVEVDLLSADAVKVGPGTAVLFERWGGGHPLEGRVRVVEPSGFMKISALGVEEQRVFVISDITSPPGEWRNLGDGYRVDASFIVWEGENVLQMPESALFRHGDGWAVFVVEDERAVLRPVKLGHRNGISAEIVSGLSEGQKVVIHPGRTVEDGARVTPWQE</sequence>
<keyword evidence="3" id="KW-0175">Coiled coil</keyword>
<dbReference type="InterPro" id="IPR006143">
    <property type="entry name" value="RND_pump_MFP"/>
</dbReference>
<feature type="domain" description="YknX-like C-terminal permuted SH3-like" evidence="5">
    <location>
        <begin position="287"/>
        <end position="354"/>
    </location>
</feature>
<accession>A0A419F085</accession>
<feature type="domain" description="Multidrug resistance protein MdtA-like alpha-helical hairpin" evidence="4">
    <location>
        <begin position="86"/>
        <end position="141"/>
    </location>
</feature>
<protein>
    <submittedName>
        <fullName evidence="6">Efflux RND transporter periplasmic adaptor subunit</fullName>
    </submittedName>
</protein>
<organism evidence="6 7">
    <name type="scientific">Candidatus Abyssobacteria bacterium SURF_17</name>
    <dbReference type="NCBI Taxonomy" id="2093361"/>
    <lineage>
        <taxon>Bacteria</taxon>
        <taxon>Pseudomonadati</taxon>
        <taxon>Candidatus Hydrogenedentota</taxon>
        <taxon>Candidatus Abyssobacteria</taxon>
    </lineage>
</organism>
<dbReference type="AlphaFoldDB" id="A0A419F085"/>
<comment type="similarity">
    <text evidence="2">Belongs to the membrane fusion protein (MFP) (TC 8.A.1) family.</text>
</comment>
<evidence type="ECO:0000259" key="4">
    <source>
        <dbReference type="Pfam" id="PF25876"/>
    </source>
</evidence>
<dbReference type="SUPFAM" id="SSF111369">
    <property type="entry name" value="HlyD-like secretion proteins"/>
    <property type="match status" value="1"/>
</dbReference>
<dbReference type="PANTHER" id="PTHR32347:SF29">
    <property type="entry name" value="UPF0194 MEMBRANE PROTEIN YBHG"/>
    <property type="match status" value="1"/>
</dbReference>
<comment type="subcellular location">
    <subcellularLocation>
        <location evidence="1">Cell envelope</location>
    </subcellularLocation>
</comment>
<evidence type="ECO:0000256" key="2">
    <source>
        <dbReference type="ARBA" id="ARBA00009477"/>
    </source>
</evidence>
<dbReference type="EMBL" id="QZKI01000061">
    <property type="protein sequence ID" value="RJP71249.1"/>
    <property type="molecule type" value="Genomic_DNA"/>
</dbReference>
<dbReference type="GO" id="GO:0022857">
    <property type="term" value="F:transmembrane transporter activity"/>
    <property type="evidence" value="ECO:0007669"/>
    <property type="project" value="InterPro"/>
</dbReference>
<reference evidence="6 7" key="1">
    <citation type="journal article" date="2017" name="ISME J.">
        <title>Energy and carbon metabolisms in a deep terrestrial subsurface fluid microbial community.</title>
        <authorList>
            <person name="Momper L."/>
            <person name="Jungbluth S.P."/>
            <person name="Lee M.D."/>
            <person name="Amend J.P."/>
        </authorList>
    </citation>
    <scope>NUCLEOTIDE SEQUENCE [LARGE SCALE GENOMIC DNA]</scope>
    <source>
        <strain evidence="6">SURF_17</strain>
    </source>
</reference>
<dbReference type="GO" id="GO:0016020">
    <property type="term" value="C:membrane"/>
    <property type="evidence" value="ECO:0007669"/>
    <property type="project" value="InterPro"/>
</dbReference>
<dbReference type="InterPro" id="IPR058637">
    <property type="entry name" value="YknX-like_C"/>
</dbReference>
<evidence type="ECO:0000313" key="7">
    <source>
        <dbReference type="Proteomes" id="UP000285961"/>
    </source>
</evidence>
<name>A0A419F085_9BACT</name>
<dbReference type="Pfam" id="PF25876">
    <property type="entry name" value="HH_MFP_RND"/>
    <property type="match status" value="1"/>
</dbReference>
<evidence type="ECO:0000313" key="6">
    <source>
        <dbReference type="EMBL" id="RJP71249.1"/>
    </source>
</evidence>
<gene>
    <name evidence="6" type="ORF">C4532_07895</name>
</gene>
<dbReference type="Pfam" id="PF25989">
    <property type="entry name" value="YknX_C"/>
    <property type="match status" value="1"/>
</dbReference>
<evidence type="ECO:0000256" key="1">
    <source>
        <dbReference type="ARBA" id="ARBA00004196"/>
    </source>
</evidence>
<dbReference type="Gene3D" id="2.40.420.20">
    <property type="match status" value="1"/>
</dbReference>
<dbReference type="InterPro" id="IPR050465">
    <property type="entry name" value="UPF0194_transport"/>
</dbReference>
<dbReference type="GO" id="GO:0030313">
    <property type="term" value="C:cell envelope"/>
    <property type="evidence" value="ECO:0007669"/>
    <property type="project" value="UniProtKB-SubCell"/>
</dbReference>